<sequence>MAVDSNVTTLLSQSKSESNAPNIKSPRNSSTLRDKVQRYQTELSRNPSPEAKDPNQATGTDGIPNQPTALVQ</sequence>
<keyword evidence="3" id="KW-1185">Reference proteome</keyword>
<reference evidence="2" key="1">
    <citation type="submission" date="2023-10" db="EMBL/GenBank/DDBJ databases">
        <authorList>
            <person name="Domelevo Entfellner J.-B."/>
        </authorList>
    </citation>
    <scope>NUCLEOTIDE SEQUENCE</scope>
</reference>
<feature type="compositionally biased region" description="Polar residues" evidence="1">
    <location>
        <begin position="1"/>
        <end position="31"/>
    </location>
</feature>
<accession>A0AA86VXJ0</accession>
<feature type="region of interest" description="Disordered" evidence="1">
    <location>
        <begin position="1"/>
        <end position="72"/>
    </location>
</feature>
<dbReference type="Gramene" id="rna-AYBTSS11_LOCUS9837">
    <property type="protein sequence ID" value="CAJ1940667.1"/>
    <property type="gene ID" value="gene-AYBTSS11_LOCUS9837"/>
</dbReference>
<evidence type="ECO:0000313" key="2">
    <source>
        <dbReference type="EMBL" id="CAJ1940667.1"/>
    </source>
</evidence>
<evidence type="ECO:0000256" key="1">
    <source>
        <dbReference type="SAM" id="MobiDB-lite"/>
    </source>
</evidence>
<feature type="compositionally biased region" description="Polar residues" evidence="1">
    <location>
        <begin position="55"/>
        <end position="72"/>
    </location>
</feature>
<dbReference type="EMBL" id="OY731400">
    <property type="protein sequence ID" value="CAJ1940667.1"/>
    <property type="molecule type" value="Genomic_DNA"/>
</dbReference>
<evidence type="ECO:0000313" key="3">
    <source>
        <dbReference type="Proteomes" id="UP001189624"/>
    </source>
</evidence>
<gene>
    <name evidence="2" type="ORF">AYBTSS11_LOCUS9837</name>
</gene>
<dbReference type="AlphaFoldDB" id="A0AA86VXJ0"/>
<organism evidence="2 3">
    <name type="scientific">Sphenostylis stenocarpa</name>
    <dbReference type="NCBI Taxonomy" id="92480"/>
    <lineage>
        <taxon>Eukaryota</taxon>
        <taxon>Viridiplantae</taxon>
        <taxon>Streptophyta</taxon>
        <taxon>Embryophyta</taxon>
        <taxon>Tracheophyta</taxon>
        <taxon>Spermatophyta</taxon>
        <taxon>Magnoliopsida</taxon>
        <taxon>eudicotyledons</taxon>
        <taxon>Gunneridae</taxon>
        <taxon>Pentapetalae</taxon>
        <taxon>rosids</taxon>
        <taxon>fabids</taxon>
        <taxon>Fabales</taxon>
        <taxon>Fabaceae</taxon>
        <taxon>Papilionoideae</taxon>
        <taxon>50 kb inversion clade</taxon>
        <taxon>NPAAA clade</taxon>
        <taxon>indigoferoid/millettioid clade</taxon>
        <taxon>Phaseoleae</taxon>
        <taxon>Sphenostylis</taxon>
    </lineage>
</organism>
<protein>
    <submittedName>
        <fullName evidence="2">Uncharacterized protein</fullName>
    </submittedName>
</protein>
<name>A0AA86VXJ0_9FABA</name>
<proteinExistence type="predicted"/>
<feature type="compositionally biased region" description="Polar residues" evidence="1">
    <location>
        <begin position="38"/>
        <end position="47"/>
    </location>
</feature>
<dbReference type="Proteomes" id="UP001189624">
    <property type="component" value="Chromosome 3"/>
</dbReference>